<evidence type="ECO:0000313" key="3">
    <source>
        <dbReference type="Proteomes" id="UP001271723"/>
    </source>
</evidence>
<dbReference type="EMBL" id="JARAVY010000008">
    <property type="protein sequence ID" value="MDX2911355.1"/>
    <property type="molecule type" value="Genomic_DNA"/>
</dbReference>
<proteinExistence type="predicted"/>
<reference evidence="2 3" key="1">
    <citation type="journal article" date="2023" name="Microb. Genom.">
        <title>Mesoterricola silvestris gen. nov., sp. nov., Mesoterricola sediminis sp. nov., Geothrix oryzae sp. nov., Geothrix edaphica sp. nov., Geothrix rubra sp. nov., and Geothrix limicola sp. nov., six novel members of Acidobacteriota isolated from soils.</title>
        <authorList>
            <person name="Weisberg A.J."/>
            <person name="Pearce E."/>
            <person name="Kramer C.G."/>
            <person name="Chang J.H."/>
            <person name="Clarke C.R."/>
        </authorList>
    </citation>
    <scope>NUCLEOTIDE SEQUENCE [LARGE SCALE GENOMIC DNA]</scope>
    <source>
        <strain evidence="2 3">NRRL_B-2795</strain>
    </source>
</reference>
<dbReference type="Proteomes" id="UP001271723">
    <property type="component" value="Unassembled WGS sequence"/>
</dbReference>
<evidence type="ECO:0008006" key="4">
    <source>
        <dbReference type="Google" id="ProtNLM"/>
    </source>
</evidence>
<protein>
    <recommendedName>
        <fullName evidence="4">Secreted protein</fullName>
    </recommendedName>
</protein>
<feature type="transmembrane region" description="Helical" evidence="1">
    <location>
        <begin position="50"/>
        <end position="69"/>
    </location>
</feature>
<keyword evidence="1" id="KW-0812">Transmembrane</keyword>
<sequence length="71" mass="7011">MTSPYTAVIALLAVSVAVTIALLAAILAGLLARADGATRATAVSRGGMTFAATLTLVAVVVATVADILTRL</sequence>
<name>A0ABU4L7N2_9ACTN</name>
<keyword evidence="1" id="KW-0472">Membrane</keyword>
<comment type="caution">
    <text evidence="2">The sequence shown here is derived from an EMBL/GenBank/DDBJ whole genome shotgun (WGS) entry which is preliminary data.</text>
</comment>
<gene>
    <name evidence="2" type="ORF">PV517_21985</name>
</gene>
<organism evidence="2 3">
    <name type="scientific">Streptomyces griseiscabiei</name>
    <dbReference type="NCBI Taxonomy" id="2993540"/>
    <lineage>
        <taxon>Bacteria</taxon>
        <taxon>Bacillati</taxon>
        <taxon>Actinomycetota</taxon>
        <taxon>Actinomycetes</taxon>
        <taxon>Kitasatosporales</taxon>
        <taxon>Streptomycetaceae</taxon>
        <taxon>Streptomyces</taxon>
    </lineage>
</organism>
<evidence type="ECO:0000256" key="1">
    <source>
        <dbReference type="SAM" id="Phobius"/>
    </source>
</evidence>
<keyword evidence="3" id="KW-1185">Reference proteome</keyword>
<dbReference type="RefSeq" id="WP_086759371.1">
    <property type="nucleotide sequence ID" value="NZ_JAGJBZ010000002.1"/>
</dbReference>
<evidence type="ECO:0000313" key="2">
    <source>
        <dbReference type="EMBL" id="MDX2911355.1"/>
    </source>
</evidence>
<accession>A0ABU4L7N2</accession>
<keyword evidence="1" id="KW-1133">Transmembrane helix</keyword>